<evidence type="ECO:0000259" key="1">
    <source>
        <dbReference type="Pfam" id="PF01396"/>
    </source>
</evidence>
<sequence length="73" mass="8293">MEKVKKEIMTKEVCPDCGKFLMIRQGRYGDFMACSGYPKCKFTKNLPGEEEKLMPGGQEKCDKCGKPMVLKHS</sequence>
<dbReference type="GO" id="GO:0003677">
    <property type="term" value="F:DNA binding"/>
    <property type="evidence" value="ECO:0007669"/>
    <property type="project" value="InterPro"/>
</dbReference>
<dbReference type="GO" id="GO:0003916">
    <property type="term" value="F:DNA topoisomerase activity"/>
    <property type="evidence" value="ECO:0007669"/>
    <property type="project" value="InterPro"/>
</dbReference>
<dbReference type="EMBL" id="BARS01058928">
    <property type="protein sequence ID" value="GAG42167.1"/>
    <property type="molecule type" value="Genomic_DNA"/>
</dbReference>
<dbReference type="AlphaFoldDB" id="X0Y4B4"/>
<protein>
    <recommendedName>
        <fullName evidence="1">DNA topoisomerase type IA zn finger domain-containing protein</fullName>
    </recommendedName>
</protein>
<evidence type="ECO:0000313" key="2">
    <source>
        <dbReference type="EMBL" id="GAG42167.1"/>
    </source>
</evidence>
<dbReference type="Pfam" id="PF01396">
    <property type="entry name" value="Zn_ribbon_Top1"/>
    <property type="match status" value="2"/>
</dbReference>
<gene>
    <name evidence="2" type="ORF">S01H1_85662</name>
</gene>
<reference evidence="2" key="1">
    <citation type="journal article" date="2014" name="Front. Microbiol.">
        <title>High frequency of phylogenetically diverse reductive dehalogenase-homologous genes in deep subseafloor sedimentary metagenomes.</title>
        <authorList>
            <person name="Kawai M."/>
            <person name="Futagami T."/>
            <person name="Toyoda A."/>
            <person name="Takaki Y."/>
            <person name="Nishi S."/>
            <person name="Hori S."/>
            <person name="Arai W."/>
            <person name="Tsubouchi T."/>
            <person name="Morono Y."/>
            <person name="Uchiyama I."/>
            <person name="Ito T."/>
            <person name="Fujiyama A."/>
            <person name="Inagaki F."/>
            <person name="Takami H."/>
        </authorList>
    </citation>
    <scope>NUCLEOTIDE SEQUENCE</scope>
    <source>
        <strain evidence="2">Expedition CK06-06</strain>
    </source>
</reference>
<feature type="non-terminal residue" evidence="2">
    <location>
        <position position="73"/>
    </location>
</feature>
<dbReference type="GO" id="GO:0005694">
    <property type="term" value="C:chromosome"/>
    <property type="evidence" value="ECO:0007669"/>
    <property type="project" value="InterPro"/>
</dbReference>
<comment type="caution">
    <text evidence="2">The sequence shown here is derived from an EMBL/GenBank/DDBJ whole genome shotgun (WGS) entry which is preliminary data.</text>
</comment>
<name>X0Y4B4_9ZZZZ</name>
<dbReference type="SUPFAM" id="SSF57783">
    <property type="entry name" value="Zinc beta-ribbon"/>
    <property type="match status" value="1"/>
</dbReference>
<dbReference type="GO" id="GO:0006265">
    <property type="term" value="P:DNA topological change"/>
    <property type="evidence" value="ECO:0007669"/>
    <property type="project" value="InterPro"/>
</dbReference>
<accession>X0Y4B4</accession>
<dbReference type="InterPro" id="IPR013498">
    <property type="entry name" value="Topo_IA_Znf"/>
</dbReference>
<dbReference type="Gene3D" id="3.30.65.10">
    <property type="entry name" value="Bacterial Topoisomerase I, domain 1"/>
    <property type="match status" value="1"/>
</dbReference>
<organism evidence="2">
    <name type="scientific">marine sediment metagenome</name>
    <dbReference type="NCBI Taxonomy" id="412755"/>
    <lineage>
        <taxon>unclassified sequences</taxon>
        <taxon>metagenomes</taxon>
        <taxon>ecological metagenomes</taxon>
    </lineage>
</organism>
<feature type="domain" description="DNA topoisomerase type IA zn finger" evidence="1">
    <location>
        <begin position="58"/>
        <end position="73"/>
    </location>
</feature>
<feature type="domain" description="DNA topoisomerase type IA zn finger" evidence="1">
    <location>
        <begin position="12"/>
        <end position="47"/>
    </location>
</feature>
<proteinExistence type="predicted"/>